<protein>
    <submittedName>
        <fullName evidence="1">Uncharacterized protein</fullName>
    </submittedName>
</protein>
<evidence type="ECO:0000313" key="1">
    <source>
        <dbReference type="EMBL" id="GCA66160.1"/>
    </source>
</evidence>
<gene>
    <name evidence="1" type="ORF">KGMB01110_05960</name>
</gene>
<reference evidence="2" key="1">
    <citation type="submission" date="2018-09" db="EMBL/GenBank/DDBJ databases">
        <title>Draft Genome Sequence of Mediterraneibacter sp. KCTC 15684.</title>
        <authorList>
            <person name="Kim J.S."/>
            <person name="Han K.I."/>
            <person name="Suh M.K."/>
            <person name="Lee K.C."/>
            <person name="Eom M.K."/>
            <person name="Lee J.H."/>
            <person name="Park S.H."/>
            <person name="Kang S.W."/>
            <person name="Park J.E."/>
            <person name="Oh B.S."/>
            <person name="Yu S.Y."/>
            <person name="Choi S.H."/>
            <person name="Lee D.H."/>
            <person name="Yoon H."/>
            <person name="Kim B."/>
            <person name="Yang S.J."/>
            <person name="Lee J.S."/>
        </authorList>
    </citation>
    <scope>NUCLEOTIDE SEQUENCE [LARGE SCALE GENOMIC DNA]</scope>
    <source>
        <strain evidence="2">KCTC 15684</strain>
    </source>
</reference>
<dbReference type="Proteomes" id="UP000265643">
    <property type="component" value="Unassembled WGS sequence"/>
</dbReference>
<dbReference type="RefSeq" id="WP_119297518.1">
    <property type="nucleotide sequence ID" value="NZ_BHGK01000001.1"/>
</dbReference>
<dbReference type="InterPro" id="IPR046639">
    <property type="entry name" value="DUF6751"/>
</dbReference>
<dbReference type="EMBL" id="BHGK01000001">
    <property type="protein sequence ID" value="GCA66160.1"/>
    <property type="molecule type" value="Genomic_DNA"/>
</dbReference>
<comment type="caution">
    <text evidence="1">The sequence shown here is derived from an EMBL/GenBank/DDBJ whole genome shotgun (WGS) entry which is preliminary data.</text>
</comment>
<dbReference type="AlphaFoldDB" id="A0A391NZW8"/>
<evidence type="ECO:0000313" key="2">
    <source>
        <dbReference type="Proteomes" id="UP000265643"/>
    </source>
</evidence>
<sequence>MLTNATITIYNRRAGSKTAFDSWNRTVIRGVHVYVDHKVSAGDSGLNSAEVYKIRIPADVENADRYLPPEEYAIVENPEEFWTIQNDDQIVLGECQIEIERPADLKAVFQKHCKVTSWSDNRFGTTPHWRIGGE</sequence>
<proteinExistence type="predicted"/>
<dbReference type="Pfam" id="PF20536">
    <property type="entry name" value="DUF6751"/>
    <property type="match status" value="1"/>
</dbReference>
<accession>A0A391NZW8</accession>
<name>A0A391NZW8_9FIRM</name>
<organism evidence="1 2">
    <name type="scientific">Mediterraneibacter butyricigenes</name>
    <dbReference type="NCBI Taxonomy" id="2316025"/>
    <lineage>
        <taxon>Bacteria</taxon>
        <taxon>Bacillati</taxon>
        <taxon>Bacillota</taxon>
        <taxon>Clostridia</taxon>
        <taxon>Lachnospirales</taxon>
        <taxon>Lachnospiraceae</taxon>
        <taxon>Mediterraneibacter</taxon>
    </lineage>
</organism>
<keyword evidence="2" id="KW-1185">Reference proteome</keyword>